<dbReference type="EMBL" id="SSOP01000619">
    <property type="protein sequence ID" value="KAB5588010.1"/>
    <property type="molecule type" value="Genomic_DNA"/>
</dbReference>
<keyword evidence="2" id="KW-1185">Reference proteome</keyword>
<gene>
    <name evidence="1" type="ORF">CTheo_8549</name>
</gene>
<evidence type="ECO:0000313" key="1">
    <source>
        <dbReference type="EMBL" id="KAB5588010.1"/>
    </source>
</evidence>
<dbReference type="Proteomes" id="UP000383932">
    <property type="component" value="Unassembled WGS sequence"/>
</dbReference>
<sequence length="123" mass="14081">MILHWTSKFKGLDQGAGKFKLSDAAWNAIGKGTAASYEMIPSAFVCTLPNIAEDEMLYEAEAFAFWFQCIALIVLKDWLSRPYYQHMLLLQGIIIFCLEFLVTTSNIDQLEVMVKTWVAQYEE</sequence>
<comment type="caution">
    <text evidence="1">The sequence shown here is derived from an EMBL/GenBank/DDBJ whole genome shotgun (WGS) entry which is preliminary data.</text>
</comment>
<reference evidence="1 2" key="1">
    <citation type="journal article" date="2019" name="Fungal Biol. Biotechnol.">
        <title>Draft genome sequence of fastidious pathogen Ceratobasidium theobromae, which causes vascular-streak dieback in Theobroma cacao.</title>
        <authorList>
            <person name="Ali S.S."/>
            <person name="Asman A."/>
            <person name="Shao J."/>
            <person name="Firmansyah A.P."/>
            <person name="Susilo A.W."/>
            <person name="Rosmana A."/>
            <person name="McMahon P."/>
            <person name="Junaid M."/>
            <person name="Guest D."/>
            <person name="Kheng T.Y."/>
            <person name="Meinhardt L.W."/>
            <person name="Bailey B.A."/>
        </authorList>
    </citation>
    <scope>NUCLEOTIDE SEQUENCE [LARGE SCALE GENOMIC DNA]</scope>
    <source>
        <strain evidence="1 2">CT2</strain>
    </source>
</reference>
<evidence type="ECO:0000313" key="2">
    <source>
        <dbReference type="Proteomes" id="UP000383932"/>
    </source>
</evidence>
<proteinExistence type="predicted"/>
<accession>A0A5N5Q8A0</accession>
<organism evidence="1 2">
    <name type="scientific">Ceratobasidium theobromae</name>
    <dbReference type="NCBI Taxonomy" id="1582974"/>
    <lineage>
        <taxon>Eukaryota</taxon>
        <taxon>Fungi</taxon>
        <taxon>Dikarya</taxon>
        <taxon>Basidiomycota</taxon>
        <taxon>Agaricomycotina</taxon>
        <taxon>Agaricomycetes</taxon>
        <taxon>Cantharellales</taxon>
        <taxon>Ceratobasidiaceae</taxon>
        <taxon>Ceratobasidium</taxon>
    </lineage>
</organism>
<dbReference type="AlphaFoldDB" id="A0A5N5Q8A0"/>
<name>A0A5N5Q8A0_9AGAM</name>
<dbReference type="OrthoDB" id="2404451at2759"/>
<protein>
    <submittedName>
        <fullName evidence="1">Transposase family Tnp2 protein</fullName>
    </submittedName>
</protein>